<keyword evidence="2" id="KW-1185">Reference proteome</keyword>
<sequence>MADTQRTTRAAEGLLTEAGGYRDELCSVGCIRRAKEQGAESEEGKMEDAVMGIGEETYAAELARMVFLEEVALQLQLQEGKGPTTQAR</sequence>
<organism evidence="1 2">
    <name type="scientific">Fukomys damarensis</name>
    <name type="common">Damaraland mole rat</name>
    <name type="synonym">Cryptomys damarensis</name>
    <dbReference type="NCBI Taxonomy" id="885580"/>
    <lineage>
        <taxon>Eukaryota</taxon>
        <taxon>Metazoa</taxon>
        <taxon>Chordata</taxon>
        <taxon>Craniata</taxon>
        <taxon>Vertebrata</taxon>
        <taxon>Euteleostomi</taxon>
        <taxon>Mammalia</taxon>
        <taxon>Eutheria</taxon>
        <taxon>Euarchontoglires</taxon>
        <taxon>Glires</taxon>
        <taxon>Rodentia</taxon>
        <taxon>Hystricomorpha</taxon>
        <taxon>Bathyergidae</taxon>
        <taxon>Fukomys</taxon>
    </lineage>
</organism>
<accession>A0A091E9U8</accession>
<evidence type="ECO:0000313" key="1">
    <source>
        <dbReference type="EMBL" id="KFO31991.1"/>
    </source>
</evidence>
<name>A0A091E9U8_FUKDA</name>
<reference evidence="1 2" key="1">
    <citation type="submission" date="2013-11" db="EMBL/GenBank/DDBJ databases">
        <title>The Damaraland mole rat (Fukomys damarensis) genome and evolution of African mole rats.</title>
        <authorList>
            <person name="Gladyshev V.N."/>
            <person name="Fang X."/>
        </authorList>
    </citation>
    <scope>NUCLEOTIDE SEQUENCE [LARGE SCALE GENOMIC DNA]</scope>
    <source>
        <tissue evidence="1">Liver</tissue>
    </source>
</reference>
<dbReference type="Proteomes" id="UP000028990">
    <property type="component" value="Unassembled WGS sequence"/>
</dbReference>
<proteinExistence type="predicted"/>
<dbReference type="EMBL" id="KN122228">
    <property type="protein sequence ID" value="KFO31991.1"/>
    <property type="molecule type" value="Genomic_DNA"/>
</dbReference>
<evidence type="ECO:0000313" key="2">
    <source>
        <dbReference type="Proteomes" id="UP000028990"/>
    </source>
</evidence>
<protein>
    <submittedName>
        <fullName evidence="1">Uncharacterized protein</fullName>
    </submittedName>
</protein>
<dbReference type="AlphaFoldDB" id="A0A091E9U8"/>
<gene>
    <name evidence="1" type="ORF">H920_06560</name>
</gene>